<evidence type="ECO:0000313" key="2">
    <source>
        <dbReference type="EMBL" id="KAJ8874552.1"/>
    </source>
</evidence>
<gene>
    <name evidence="2" type="ORF">PR048_025415</name>
</gene>
<feature type="compositionally biased region" description="Basic and acidic residues" evidence="1">
    <location>
        <begin position="774"/>
        <end position="793"/>
    </location>
</feature>
<accession>A0ABQ9GRC3</accession>
<feature type="compositionally biased region" description="Low complexity" evidence="1">
    <location>
        <begin position="750"/>
        <end position="760"/>
    </location>
</feature>
<feature type="region of interest" description="Disordered" evidence="1">
    <location>
        <begin position="734"/>
        <end position="813"/>
    </location>
</feature>
<evidence type="ECO:0000256" key="1">
    <source>
        <dbReference type="SAM" id="MobiDB-lite"/>
    </source>
</evidence>
<dbReference type="Proteomes" id="UP001159363">
    <property type="component" value="Chromosome 9"/>
</dbReference>
<evidence type="ECO:0000313" key="3">
    <source>
        <dbReference type="Proteomes" id="UP001159363"/>
    </source>
</evidence>
<feature type="region of interest" description="Disordered" evidence="1">
    <location>
        <begin position="286"/>
        <end position="318"/>
    </location>
</feature>
<name>A0ABQ9GRC3_9NEOP</name>
<feature type="region of interest" description="Disordered" evidence="1">
    <location>
        <begin position="600"/>
        <end position="664"/>
    </location>
</feature>
<feature type="compositionally biased region" description="Basic residues" evidence="1">
    <location>
        <begin position="644"/>
        <end position="656"/>
    </location>
</feature>
<organism evidence="2 3">
    <name type="scientific">Dryococelus australis</name>
    <dbReference type="NCBI Taxonomy" id="614101"/>
    <lineage>
        <taxon>Eukaryota</taxon>
        <taxon>Metazoa</taxon>
        <taxon>Ecdysozoa</taxon>
        <taxon>Arthropoda</taxon>
        <taxon>Hexapoda</taxon>
        <taxon>Insecta</taxon>
        <taxon>Pterygota</taxon>
        <taxon>Neoptera</taxon>
        <taxon>Polyneoptera</taxon>
        <taxon>Phasmatodea</taxon>
        <taxon>Verophasmatodea</taxon>
        <taxon>Anareolatae</taxon>
        <taxon>Phasmatidae</taxon>
        <taxon>Eurycanthinae</taxon>
        <taxon>Dryococelus</taxon>
    </lineage>
</organism>
<proteinExistence type="predicted"/>
<protein>
    <submittedName>
        <fullName evidence="2">Uncharacterized protein</fullName>
    </submittedName>
</protein>
<reference evidence="2 3" key="1">
    <citation type="submission" date="2023-02" db="EMBL/GenBank/DDBJ databases">
        <title>LHISI_Scaffold_Assembly.</title>
        <authorList>
            <person name="Stuart O.P."/>
            <person name="Cleave R."/>
            <person name="Magrath M.J.L."/>
            <person name="Mikheyev A.S."/>
        </authorList>
    </citation>
    <scope>NUCLEOTIDE SEQUENCE [LARGE SCALE GENOMIC DNA]</scope>
    <source>
        <strain evidence="2">Daus_M_001</strain>
        <tissue evidence="2">Leg muscle</tissue>
    </source>
</reference>
<sequence>MLARRVLGWLRTHVAGGVSKGEIGSYAYALEFPVNAGARETEHEGFKMRFLAICASPLWIKRIEIIDLRWRKVAFRGHFAERRANALTTNEQDTCPCGRFRNQDTGFTIRILVSQSGYWFHNQDTGFTIARCVAMSIAAPSQTAPVAERSSLGVEPASTARRSATHRNASHRAAAEPASGARRYFHGMLRPSYQRGDGNPDVSPGCCWCVEEVLKSCVTRHRMTSHTLQPRYRSLFRARTGTKGRGKTGDLRENPPTSAIVRHDSHLRESGSDPAGDRTRFALEEGERANRSAPTAPFQHDKWLQSSGTEPGSAWGGSRGSTMPALKSVLKTSLYYPDVCSVHALFGAFLSKQRSWQYDFLPEKIQACIVLPTVTDLISTGKRKKYSSSHEALKRAFIVRIYVKCTHVIRDLLSAFKTIRALQTQSFSLKNGPRSMSRGCMQRHENTARQLEPCAGAVDECCSIARVAPALFNLKRGGKKIQVGRNIKADSYPRHLGFMEFSPFSGHAVLNHVSGTMEHRALPSSLSELTLNPHLAILSGDRGADGCRRFREVTHPLQVLDERQLWVYPEPTRSRDRLRDCIWRLALALQCTKYTASPLRTSFATSSRPQPPASLARRRQGRFPSCRSRSRHLGRTPTGYPGVRARKGGRRRKSRRDTKYNENTARQCRASHLAAIVQSSLSSSRCSASNFERISRYNLHDTTLLRKRCTPVRRSDEALGVRKERNADLIARQTARGVVATSPPTPPPHGSWFESGSSDSSHSDEGVVTAEVPRPPEGRSHNPTREMEMEQRRNPRAGVSGRSSREPTDQRHRPVRFPRVKTRERTPLGIETAFALVQGERSSRNIYRLFAYFTEHFPPTRILKRKDAFGKYGPFPAVSNYVASFIAVSGNVSALGNGTTVMFWGTERLSCAR</sequence>
<comment type="caution">
    <text evidence="2">The sequence shown here is derived from an EMBL/GenBank/DDBJ whole genome shotgun (WGS) entry which is preliminary data.</text>
</comment>
<keyword evidence="3" id="KW-1185">Reference proteome</keyword>
<dbReference type="EMBL" id="JARBHB010000010">
    <property type="protein sequence ID" value="KAJ8874552.1"/>
    <property type="molecule type" value="Genomic_DNA"/>
</dbReference>
<feature type="compositionally biased region" description="Basic and acidic residues" evidence="1">
    <location>
        <begin position="803"/>
        <end position="812"/>
    </location>
</feature>
<feature type="region of interest" description="Disordered" evidence="1">
    <location>
        <begin position="145"/>
        <end position="179"/>
    </location>
</feature>